<comment type="caution">
    <text evidence="1">The sequence shown here is derived from an EMBL/GenBank/DDBJ whole genome shotgun (WGS) entry which is preliminary data.</text>
</comment>
<dbReference type="OrthoDB" id="3627830at2759"/>
<name>A0A1V8TL20_9PEZI</name>
<gene>
    <name evidence="1" type="ORF">B0A48_03655</name>
</gene>
<dbReference type="STRING" id="1507870.A0A1V8TL20"/>
<evidence type="ECO:0000313" key="1">
    <source>
        <dbReference type="EMBL" id="OQO11928.1"/>
    </source>
</evidence>
<evidence type="ECO:0000313" key="2">
    <source>
        <dbReference type="Proteomes" id="UP000192596"/>
    </source>
</evidence>
<organism evidence="1 2">
    <name type="scientific">Cryoendolithus antarcticus</name>
    <dbReference type="NCBI Taxonomy" id="1507870"/>
    <lineage>
        <taxon>Eukaryota</taxon>
        <taxon>Fungi</taxon>
        <taxon>Dikarya</taxon>
        <taxon>Ascomycota</taxon>
        <taxon>Pezizomycotina</taxon>
        <taxon>Dothideomycetes</taxon>
        <taxon>Dothideomycetidae</taxon>
        <taxon>Cladosporiales</taxon>
        <taxon>Cladosporiaceae</taxon>
        <taxon>Cryoendolithus</taxon>
    </lineage>
</organism>
<protein>
    <recommendedName>
        <fullName evidence="3">Transcription factor domain-containing protein</fullName>
    </recommendedName>
</protein>
<proteinExistence type="predicted"/>
<sequence>MAVALTALREAMLDEKERWSDFTLAAVAGLSPLEAVRTERAMLVTAHANGVGMLLYERVGKVPLSRLSAAVFIYHLSDDMLLSCLAGTASRLERVQELYLTHDSLEWQGTPALILRHAGTRLSLALPRLVEFTRDVRARGDGTKLFTLPFELAEEICRLRDTEVMGAEADFIRTLVNIPTTVSDDRNVTPTSFDFRSAEDFHAGLLYWHTRMALLRVCTRLYTLDANVYATYELPSPVEAFIELHLLGKAIIRSSQHSRQRMGQIRRRLYAQSLLMCWGVLHDRGSGGEQSACEHQVRVWLLSRIDDLLGSSVALAPQDLDTAADLFVGGPLVGTFRAFFVTGSKV</sequence>
<dbReference type="EMBL" id="NAJO01000006">
    <property type="protein sequence ID" value="OQO11928.1"/>
    <property type="molecule type" value="Genomic_DNA"/>
</dbReference>
<accession>A0A1V8TL20</accession>
<dbReference type="Proteomes" id="UP000192596">
    <property type="component" value="Unassembled WGS sequence"/>
</dbReference>
<reference evidence="2" key="1">
    <citation type="submission" date="2017-03" db="EMBL/GenBank/DDBJ databases">
        <title>Genomes of endolithic fungi from Antarctica.</title>
        <authorList>
            <person name="Coleine C."/>
            <person name="Masonjones S."/>
            <person name="Stajich J.E."/>
        </authorList>
    </citation>
    <scope>NUCLEOTIDE SEQUENCE [LARGE SCALE GENOMIC DNA]</scope>
    <source>
        <strain evidence="2">CCFEE 5527</strain>
    </source>
</reference>
<dbReference type="InParanoid" id="A0A1V8TL20"/>
<keyword evidence="2" id="KW-1185">Reference proteome</keyword>
<dbReference type="AlphaFoldDB" id="A0A1V8TL20"/>
<evidence type="ECO:0008006" key="3">
    <source>
        <dbReference type="Google" id="ProtNLM"/>
    </source>
</evidence>